<evidence type="ECO:0000313" key="1">
    <source>
        <dbReference type="EMBL" id="QHT01170.1"/>
    </source>
</evidence>
<name>A0A6C0CBH7_9ZZZZ</name>
<proteinExistence type="predicted"/>
<reference evidence="1" key="1">
    <citation type="journal article" date="2020" name="Nature">
        <title>Giant virus diversity and host interactions through global metagenomics.</title>
        <authorList>
            <person name="Schulz F."/>
            <person name="Roux S."/>
            <person name="Paez-Espino D."/>
            <person name="Jungbluth S."/>
            <person name="Walsh D.A."/>
            <person name="Denef V.J."/>
            <person name="McMahon K.D."/>
            <person name="Konstantinidis K.T."/>
            <person name="Eloe-Fadrosh E.A."/>
            <person name="Kyrpides N.C."/>
            <person name="Woyke T."/>
        </authorList>
    </citation>
    <scope>NUCLEOTIDE SEQUENCE</scope>
    <source>
        <strain evidence="1">GVMAG-M-3300020192-26</strain>
    </source>
</reference>
<dbReference type="AlphaFoldDB" id="A0A6C0CBH7"/>
<dbReference type="EMBL" id="MN739365">
    <property type="protein sequence ID" value="QHT01170.1"/>
    <property type="molecule type" value="Genomic_DNA"/>
</dbReference>
<accession>A0A6C0CBH7</accession>
<protein>
    <submittedName>
        <fullName evidence="1">Uncharacterized protein</fullName>
    </submittedName>
</protein>
<organism evidence="1">
    <name type="scientific">viral metagenome</name>
    <dbReference type="NCBI Taxonomy" id="1070528"/>
    <lineage>
        <taxon>unclassified sequences</taxon>
        <taxon>metagenomes</taxon>
        <taxon>organismal metagenomes</taxon>
    </lineage>
</organism>
<sequence>MSLNDLADHFEKMRSLGKINPLVDIRKDQNINN</sequence>